<dbReference type="PANTHER" id="PTHR35561:SF1">
    <property type="entry name" value="RNA 2',3'-CYCLIC PHOSPHODIESTERASE"/>
    <property type="match status" value="1"/>
</dbReference>
<comment type="function">
    <text evidence="2">Hydrolyzes RNA 2',3'-cyclic phosphodiester to an RNA 2'-phosphomonoester.</text>
</comment>
<accession>A0A090ALK9</accession>
<gene>
    <name evidence="3" type="ORF">THII_1718</name>
</gene>
<reference evidence="3 4" key="1">
    <citation type="journal article" date="2014" name="ISME J.">
        <title>Ecophysiology of Thioploca ingrica as revealed by the complete genome sequence supplemented with proteomic evidence.</title>
        <authorList>
            <person name="Kojima H."/>
            <person name="Ogura Y."/>
            <person name="Yamamoto N."/>
            <person name="Togashi T."/>
            <person name="Mori H."/>
            <person name="Watanabe T."/>
            <person name="Nemoto F."/>
            <person name="Kurokawa K."/>
            <person name="Hayashi T."/>
            <person name="Fukui M."/>
        </authorList>
    </citation>
    <scope>NUCLEOTIDE SEQUENCE [LARGE SCALE GENOMIC DNA]</scope>
</reference>
<dbReference type="STRING" id="40754.THII_1718"/>
<dbReference type="HAMAP" id="MF_01940">
    <property type="entry name" value="RNA_CPDase"/>
    <property type="match status" value="1"/>
</dbReference>
<dbReference type="InterPro" id="IPR009097">
    <property type="entry name" value="Cyclic_Pdiesterase"/>
</dbReference>
<evidence type="ECO:0000313" key="4">
    <source>
        <dbReference type="Proteomes" id="UP000031623"/>
    </source>
</evidence>
<dbReference type="Pfam" id="PF13563">
    <property type="entry name" value="2_5_RNA_ligase2"/>
    <property type="match status" value="1"/>
</dbReference>
<evidence type="ECO:0000256" key="1">
    <source>
        <dbReference type="ARBA" id="ARBA00022801"/>
    </source>
</evidence>
<keyword evidence="1 2" id="KW-0378">Hydrolase</keyword>
<dbReference type="GO" id="GO:0016874">
    <property type="term" value="F:ligase activity"/>
    <property type="evidence" value="ECO:0007669"/>
    <property type="project" value="UniProtKB-KW"/>
</dbReference>
<comment type="catalytic activity">
    <reaction evidence="2">
        <text>a 3'-end 2',3'-cyclophospho-ribonucleotide-RNA + H2O = a 3'-end 2'-phospho-ribonucleotide-RNA + H(+)</text>
        <dbReference type="Rhea" id="RHEA:11828"/>
        <dbReference type="Rhea" id="RHEA-COMP:10464"/>
        <dbReference type="Rhea" id="RHEA-COMP:17353"/>
        <dbReference type="ChEBI" id="CHEBI:15377"/>
        <dbReference type="ChEBI" id="CHEBI:15378"/>
        <dbReference type="ChEBI" id="CHEBI:83064"/>
        <dbReference type="ChEBI" id="CHEBI:173113"/>
        <dbReference type="EC" id="3.1.4.58"/>
    </reaction>
</comment>
<keyword evidence="4" id="KW-1185">Reference proteome</keyword>
<protein>
    <recommendedName>
        <fullName evidence="2">RNA 2',3'-cyclic phosphodiesterase</fullName>
        <shortName evidence="2">RNA 2',3'-CPDase</shortName>
        <ecNumber evidence="2">3.1.4.58</ecNumber>
    </recommendedName>
</protein>
<dbReference type="GO" id="GO:0008664">
    <property type="term" value="F:RNA 2',3'-cyclic 3'-phosphodiesterase activity"/>
    <property type="evidence" value="ECO:0007669"/>
    <property type="project" value="UniProtKB-EC"/>
</dbReference>
<dbReference type="GO" id="GO:0004113">
    <property type="term" value="F:2',3'-cyclic-nucleotide 3'-phosphodiesterase activity"/>
    <property type="evidence" value="ECO:0007669"/>
    <property type="project" value="InterPro"/>
</dbReference>
<keyword evidence="3" id="KW-0436">Ligase</keyword>
<dbReference type="HOGENOM" id="CLU_081251_2_1_6"/>
<dbReference type="SUPFAM" id="SSF55144">
    <property type="entry name" value="LigT-like"/>
    <property type="match status" value="1"/>
</dbReference>
<evidence type="ECO:0000313" key="3">
    <source>
        <dbReference type="EMBL" id="BAP56015.1"/>
    </source>
</evidence>
<dbReference type="Proteomes" id="UP000031623">
    <property type="component" value="Chromosome"/>
</dbReference>
<dbReference type="InterPro" id="IPR004175">
    <property type="entry name" value="RNA_CPDase"/>
</dbReference>
<feature type="active site" description="Proton donor" evidence="2">
    <location>
        <position position="47"/>
    </location>
</feature>
<dbReference type="EC" id="3.1.4.58" evidence="2"/>
<dbReference type="NCBIfam" id="TIGR02258">
    <property type="entry name" value="2_5_ligase"/>
    <property type="match status" value="1"/>
</dbReference>
<dbReference type="AlphaFoldDB" id="A0A090ALK9"/>
<dbReference type="EMBL" id="AP014633">
    <property type="protein sequence ID" value="BAP56015.1"/>
    <property type="molecule type" value="Genomic_DNA"/>
</dbReference>
<sequence>MINSATERLFFALWPNETVFSHLSQLSQAVTHTQGIMGKMIPPVNWHITLAFLGNINMATKQCLQQAAATVKSDRFNLSLDQLGYWPKTQILWLGASQTPEPLAQLVIQLTMALQSCGYHPEKRPFHAHITLMRKANRIKNLPSITPISWSVQDFCLVRSTLTTGSAHYEIITRWALT</sequence>
<comment type="similarity">
    <text evidence="2">Belongs to the 2H phosphoesterase superfamily. ThpR family.</text>
</comment>
<feature type="active site" description="Proton acceptor" evidence="2">
    <location>
        <position position="129"/>
    </location>
</feature>
<proteinExistence type="inferred from homology"/>
<dbReference type="PANTHER" id="PTHR35561">
    <property type="entry name" value="RNA 2',3'-CYCLIC PHOSPHODIESTERASE"/>
    <property type="match status" value="1"/>
</dbReference>
<dbReference type="KEGG" id="tig:THII_1718"/>
<organism evidence="3 4">
    <name type="scientific">Thioploca ingrica</name>
    <dbReference type="NCBI Taxonomy" id="40754"/>
    <lineage>
        <taxon>Bacteria</taxon>
        <taxon>Pseudomonadati</taxon>
        <taxon>Pseudomonadota</taxon>
        <taxon>Gammaproteobacteria</taxon>
        <taxon>Thiotrichales</taxon>
        <taxon>Thiotrichaceae</taxon>
        <taxon>Thioploca</taxon>
    </lineage>
</organism>
<evidence type="ECO:0000256" key="2">
    <source>
        <dbReference type="HAMAP-Rule" id="MF_01940"/>
    </source>
</evidence>
<name>A0A090ALK9_9GAMM</name>
<feature type="short sequence motif" description="HXTX 1" evidence="2">
    <location>
        <begin position="47"/>
        <end position="50"/>
    </location>
</feature>
<feature type="short sequence motif" description="HXTX 2" evidence="2">
    <location>
        <begin position="129"/>
        <end position="132"/>
    </location>
</feature>
<dbReference type="OrthoDB" id="7061261at2"/>
<dbReference type="Gene3D" id="3.90.1140.10">
    <property type="entry name" value="Cyclic phosphodiesterase"/>
    <property type="match status" value="1"/>
</dbReference>